<comment type="caution">
    <text evidence="1">The sequence shown here is derived from an EMBL/GenBank/DDBJ whole genome shotgun (WGS) entry which is preliminary data.</text>
</comment>
<evidence type="ECO:0000313" key="1">
    <source>
        <dbReference type="EMBL" id="RFO97588.1"/>
    </source>
</evidence>
<name>A0A3E1RDZ0_9BURK</name>
<dbReference type="InterPro" id="IPR032710">
    <property type="entry name" value="NTF2-like_dom_sf"/>
</dbReference>
<accession>A0A3E1RDZ0</accession>
<dbReference type="AlphaFoldDB" id="A0A3E1RDZ0"/>
<dbReference type="Proteomes" id="UP000260665">
    <property type="component" value="Unassembled WGS sequence"/>
</dbReference>
<dbReference type="EMBL" id="QFZK01000003">
    <property type="protein sequence ID" value="RFO97588.1"/>
    <property type="molecule type" value="Genomic_DNA"/>
</dbReference>
<dbReference type="SUPFAM" id="SSF54427">
    <property type="entry name" value="NTF2-like"/>
    <property type="match status" value="1"/>
</dbReference>
<protein>
    <submittedName>
        <fullName evidence="1">Oxalurate catabolism protein HpxZ</fullName>
    </submittedName>
</protein>
<proteinExistence type="predicted"/>
<keyword evidence="2" id="KW-1185">Reference proteome</keyword>
<evidence type="ECO:0000313" key="2">
    <source>
        <dbReference type="Proteomes" id="UP000260665"/>
    </source>
</evidence>
<dbReference type="Pfam" id="PF11533">
    <property type="entry name" value="AtzH-like"/>
    <property type="match status" value="1"/>
</dbReference>
<sequence length="127" mass="14026">MDINIPHVLQELQSISDQYEAALVGNDVAVLDTLFWNSEHTLRYGVGENLYGYAAIQAFRAARPSTGLARTVLRTCITTYGHDFATVNIEFQRTGASRSGRQSQTWMRTPAGWKVVSAHVSLLEAAP</sequence>
<gene>
    <name evidence="1" type="primary">hpxZ</name>
    <name evidence="1" type="ORF">DIC66_06905</name>
</gene>
<dbReference type="InterPro" id="IPR024507">
    <property type="entry name" value="AtzH-like"/>
</dbReference>
<dbReference type="NCBIfam" id="NF033625">
    <property type="entry name" value="HpxZ"/>
    <property type="match status" value="1"/>
</dbReference>
<reference evidence="1 2" key="1">
    <citation type="submission" date="2018-05" db="EMBL/GenBank/DDBJ databases">
        <title>Rhodoferax soyangensis sp.nov., isolated from an oligotrophic freshwater lake.</title>
        <authorList>
            <person name="Park M."/>
        </authorList>
    </citation>
    <scope>NUCLEOTIDE SEQUENCE [LARGE SCALE GENOMIC DNA]</scope>
    <source>
        <strain evidence="1 2">IMCC26218</strain>
    </source>
</reference>
<dbReference type="RefSeq" id="WP_117175406.1">
    <property type="nucleotide sequence ID" value="NZ_QFZK01000003.1"/>
</dbReference>
<organism evidence="1 2">
    <name type="scientific">Rhodoferax lacus</name>
    <dbReference type="NCBI Taxonomy" id="2184758"/>
    <lineage>
        <taxon>Bacteria</taxon>
        <taxon>Pseudomonadati</taxon>
        <taxon>Pseudomonadota</taxon>
        <taxon>Betaproteobacteria</taxon>
        <taxon>Burkholderiales</taxon>
        <taxon>Comamonadaceae</taxon>
        <taxon>Rhodoferax</taxon>
    </lineage>
</organism>
<dbReference type="Gene3D" id="3.10.450.50">
    <property type="match status" value="1"/>
</dbReference>
<dbReference type="OrthoDB" id="9791198at2"/>